<dbReference type="AlphaFoldDB" id="A0A1I4BHK7"/>
<protein>
    <recommendedName>
        <fullName evidence="3">Replication control protein PrgN</fullName>
    </recommendedName>
</protein>
<keyword evidence="2" id="KW-1185">Reference proteome</keyword>
<dbReference type="OrthoDB" id="2189738at2"/>
<organism evidence="1 2">
    <name type="scientific">Marinilactibacillus piezotolerans</name>
    <dbReference type="NCBI Taxonomy" id="258723"/>
    <lineage>
        <taxon>Bacteria</taxon>
        <taxon>Bacillati</taxon>
        <taxon>Bacillota</taxon>
        <taxon>Bacilli</taxon>
        <taxon>Lactobacillales</taxon>
        <taxon>Carnobacteriaceae</taxon>
        <taxon>Marinilactibacillus</taxon>
    </lineage>
</organism>
<evidence type="ECO:0000313" key="2">
    <source>
        <dbReference type="Proteomes" id="UP000199589"/>
    </source>
</evidence>
<dbReference type="EMBL" id="FOSJ01000073">
    <property type="protein sequence ID" value="SFK68248.1"/>
    <property type="molecule type" value="Genomic_DNA"/>
</dbReference>
<gene>
    <name evidence="1" type="ORF">SAMN04488569_10733</name>
</gene>
<name>A0A1I4BHK7_9LACT</name>
<accession>A0A1I4BHK7</accession>
<dbReference type="Proteomes" id="UP000199589">
    <property type="component" value="Unassembled WGS sequence"/>
</dbReference>
<dbReference type="RefSeq" id="WP_091898665.1">
    <property type="nucleotide sequence ID" value="NZ_FOSJ01000073.1"/>
</dbReference>
<evidence type="ECO:0008006" key="3">
    <source>
        <dbReference type="Google" id="ProtNLM"/>
    </source>
</evidence>
<proteinExistence type="predicted"/>
<evidence type="ECO:0000313" key="1">
    <source>
        <dbReference type="EMBL" id="SFK68248.1"/>
    </source>
</evidence>
<reference evidence="2" key="1">
    <citation type="submission" date="2016-10" db="EMBL/GenBank/DDBJ databases">
        <authorList>
            <person name="Varghese N."/>
            <person name="Submissions S."/>
        </authorList>
    </citation>
    <scope>NUCLEOTIDE SEQUENCE [LARGE SCALE GENOMIC DNA]</scope>
    <source>
        <strain evidence="2">DSM 16108</strain>
    </source>
</reference>
<sequence length="95" mass="11138">MSINTFVYPYPINVFIISRLGLTVEQFCELHGYKQSTVASWVTRNRTVKTLPCDFLYCLSLSSGWSMDDVYRHLLVLEERFLKSIDPKKKKEQVD</sequence>